<gene>
    <name evidence="1" type="ORF">BJ138DRAFT_1104442</name>
</gene>
<name>A0ACB8A2W4_9AGAM</name>
<evidence type="ECO:0000313" key="1">
    <source>
        <dbReference type="EMBL" id="KAH7907297.1"/>
    </source>
</evidence>
<proteinExistence type="predicted"/>
<dbReference type="EMBL" id="MU267919">
    <property type="protein sequence ID" value="KAH7907297.1"/>
    <property type="molecule type" value="Genomic_DNA"/>
</dbReference>
<evidence type="ECO:0000313" key="2">
    <source>
        <dbReference type="Proteomes" id="UP000790377"/>
    </source>
</evidence>
<sequence>MSQYNTYILPNGPMQFATPAQGYSSMYQMPQAAFPAHLPQFVASPTSIPISAENAYSPVVHNATPTNYQQTINTTLQWQTPGMAYQAVNPQQMMYAPQNVAAKFPSYAPPSFAPSNQIFSISQPQNVTRNPSSHFSPTAPHSNQYFNPSHLQTFANPPSNAPPSVFTNQNLDGTQSQNFSANAPSHVSPSVSPTNSSSNAMEPQAASVAMPYIPLAVLAHLQRANAPLKFKLVSATEKNGSDGSDSSKKSHSVSPPPPYDTNPPFPSENLVPEMFQAMGPATVNRGRGRPSKNSGVAEGGIKKSEAAGGRKYCRVCWQFFKGNISRHEATHYKEKIKCKFCDKGCARVDSLNRHLKTCEAYQAYLEEERNRELGLPPFSVGKVDWVVEDGVVRRPTSRRKRTPPARSTSGQPGSRSALESSQAINRLPCQEQLNAVAGDANHTHYPPAPQEFAATAEPVSSPSLTHQRTVSADSTRTSEDHSSSADDVPSTFPDGPMTDQQAAIWLFKNLVKNRPDFGSLNNASSSL</sequence>
<reference evidence="1" key="1">
    <citation type="journal article" date="2021" name="New Phytol.">
        <title>Evolutionary innovations through gain and loss of genes in the ectomycorrhizal Boletales.</title>
        <authorList>
            <person name="Wu G."/>
            <person name="Miyauchi S."/>
            <person name="Morin E."/>
            <person name="Kuo A."/>
            <person name="Drula E."/>
            <person name="Varga T."/>
            <person name="Kohler A."/>
            <person name="Feng B."/>
            <person name="Cao Y."/>
            <person name="Lipzen A."/>
            <person name="Daum C."/>
            <person name="Hundley H."/>
            <person name="Pangilinan J."/>
            <person name="Johnson J."/>
            <person name="Barry K."/>
            <person name="LaButti K."/>
            <person name="Ng V."/>
            <person name="Ahrendt S."/>
            <person name="Min B."/>
            <person name="Choi I.G."/>
            <person name="Park H."/>
            <person name="Plett J.M."/>
            <person name="Magnuson J."/>
            <person name="Spatafora J.W."/>
            <person name="Nagy L.G."/>
            <person name="Henrissat B."/>
            <person name="Grigoriev I.V."/>
            <person name="Yang Z.L."/>
            <person name="Xu J."/>
            <person name="Martin F.M."/>
        </authorList>
    </citation>
    <scope>NUCLEOTIDE SEQUENCE</scope>
    <source>
        <strain evidence="1">ATCC 28755</strain>
    </source>
</reference>
<organism evidence="1 2">
    <name type="scientific">Hygrophoropsis aurantiaca</name>
    <dbReference type="NCBI Taxonomy" id="72124"/>
    <lineage>
        <taxon>Eukaryota</taxon>
        <taxon>Fungi</taxon>
        <taxon>Dikarya</taxon>
        <taxon>Basidiomycota</taxon>
        <taxon>Agaricomycotina</taxon>
        <taxon>Agaricomycetes</taxon>
        <taxon>Agaricomycetidae</taxon>
        <taxon>Boletales</taxon>
        <taxon>Coniophorineae</taxon>
        <taxon>Hygrophoropsidaceae</taxon>
        <taxon>Hygrophoropsis</taxon>
    </lineage>
</organism>
<protein>
    <submittedName>
        <fullName evidence="1">Uncharacterized protein</fullName>
    </submittedName>
</protein>
<keyword evidence="2" id="KW-1185">Reference proteome</keyword>
<dbReference type="Proteomes" id="UP000790377">
    <property type="component" value="Unassembled WGS sequence"/>
</dbReference>
<comment type="caution">
    <text evidence="1">The sequence shown here is derived from an EMBL/GenBank/DDBJ whole genome shotgun (WGS) entry which is preliminary data.</text>
</comment>
<accession>A0ACB8A2W4</accession>